<dbReference type="InterPro" id="IPR011335">
    <property type="entry name" value="Restrct_endonuc-II-like"/>
</dbReference>
<proteinExistence type="predicted"/>
<dbReference type="EMBL" id="AESD01000293">
    <property type="protein sequence ID" value="EHJ13418.1"/>
    <property type="molecule type" value="Genomic_DNA"/>
</dbReference>
<dbReference type="AlphaFoldDB" id="G5J304"/>
<gene>
    <name evidence="2" type="ORF">CWATWH0003_1885</name>
</gene>
<feature type="domain" description="Putative restriction endonuclease" evidence="1">
    <location>
        <begin position="11"/>
        <end position="171"/>
    </location>
</feature>
<dbReference type="Gene3D" id="3.90.1570.10">
    <property type="entry name" value="tt1808, chain A"/>
    <property type="match status" value="1"/>
</dbReference>
<comment type="caution">
    <text evidence="2">The sequence shown here is derived from an EMBL/GenBank/DDBJ whole genome shotgun (WGS) entry which is preliminary data.</text>
</comment>
<evidence type="ECO:0000313" key="2">
    <source>
        <dbReference type="EMBL" id="EHJ13418.1"/>
    </source>
</evidence>
<dbReference type="CDD" id="cd06260">
    <property type="entry name" value="DUF820-like"/>
    <property type="match status" value="1"/>
</dbReference>
<organism evidence="2 3">
    <name type="scientific">Crocosphaera watsonii WH 0003</name>
    <dbReference type="NCBI Taxonomy" id="423471"/>
    <lineage>
        <taxon>Bacteria</taxon>
        <taxon>Bacillati</taxon>
        <taxon>Cyanobacteriota</taxon>
        <taxon>Cyanophyceae</taxon>
        <taxon>Oscillatoriophycideae</taxon>
        <taxon>Chroococcales</taxon>
        <taxon>Aphanothecaceae</taxon>
        <taxon>Crocosphaera</taxon>
    </lineage>
</organism>
<dbReference type="PANTHER" id="PTHR36558:SF1">
    <property type="entry name" value="RESTRICTION ENDONUCLEASE DOMAIN-CONTAINING PROTEIN-RELATED"/>
    <property type="match status" value="1"/>
</dbReference>
<dbReference type="RefSeq" id="WP_007310223.1">
    <property type="nucleotide sequence ID" value="NZ_AESD01000293.1"/>
</dbReference>
<reference evidence="2 3" key="1">
    <citation type="journal article" date="2011" name="Front. Microbiol.">
        <title>Two Strains of Crocosphaera watsonii with Highly Conserved Genomes are Distinguished by Strain-Specific Features.</title>
        <authorList>
            <person name="Bench S.R."/>
            <person name="Ilikchyan I.N."/>
            <person name="Tripp H.J."/>
            <person name="Zehr J.P."/>
        </authorList>
    </citation>
    <scope>NUCLEOTIDE SEQUENCE [LARGE SCALE GENOMIC DNA]</scope>
    <source>
        <strain evidence="2 3">WH 0003</strain>
    </source>
</reference>
<dbReference type="PATRIC" id="fig|423471.3.peg.1764"/>
<sequence length="189" mass="22150">MTTITEKYSLSEYFKQEIESQTRHEYIDGKIVAMTGGTPNHNRIIGNLLVALHTALRDQLYAVFVTDQRLWIPERRIATYPDIMIMPEPLSYQEGRKDTLINPILITEVLSSSTANYDREDKFAAYRTIATFQEYLLISQERCYIEQFQKEGDRWFFTAYETEAFIHLKSLGIEVAIADIYNKIIFENR</sequence>
<protein>
    <recommendedName>
        <fullName evidence="1">Putative restriction endonuclease domain-containing protein</fullName>
    </recommendedName>
</protein>
<evidence type="ECO:0000313" key="3">
    <source>
        <dbReference type="Proteomes" id="UP000003477"/>
    </source>
</evidence>
<accession>G5J304</accession>
<dbReference type="PANTHER" id="PTHR36558">
    <property type="entry name" value="GLR1098 PROTEIN"/>
    <property type="match status" value="1"/>
</dbReference>
<dbReference type="SUPFAM" id="SSF52980">
    <property type="entry name" value="Restriction endonuclease-like"/>
    <property type="match status" value="1"/>
</dbReference>
<dbReference type="Pfam" id="PF05685">
    <property type="entry name" value="Uma2"/>
    <property type="match status" value="1"/>
</dbReference>
<dbReference type="InterPro" id="IPR008538">
    <property type="entry name" value="Uma2"/>
</dbReference>
<dbReference type="InterPro" id="IPR012296">
    <property type="entry name" value="Nuclease_put_TT1808"/>
</dbReference>
<dbReference type="GeneID" id="88765628"/>
<dbReference type="Proteomes" id="UP000003477">
    <property type="component" value="Unassembled WGS sequence"/>
</dbReference>
<evidence type="ECO:0000259" key="1">
    <source>
        <dbReference type="Pfam" id="PF05685"/>
    </source>
</evidence>
<name>G5J304_CROWT</name>